<keyword evidence="2" id="KW-1185">Reference proteome</keyword>
<dbReference type="STRING" id="1189612.A33Q_0141"/>
<dbReference type="Proteomes" id="UP000006073">
    <property type="component" value="Unassembled WGS sequence"/>
</dbReference>
<dbReference type="AlphaFoldDB" id="S2DMB9"/>
<name>S2DMB9_INDAL</name>
<proteinExistence type="predicted"/>
<sequence length="121" mass="13677">MGLYKGGLTNQIGVGTDFEKKYFGELRVIAPDMVNYPSGIEGLFHHNFKQTEWYNLHVGLMLGLHRFEQAKAGIPLGFSFKPISGHRHFIILAETTPYFLASPGELFLRANIGLRYNFGKD</sequence>
<evidence type="ECO:0008006" key="3">
    <source>
        <dbReference type="Google" id="ProtNLM"/>
    </source>
</evidence>
<evidence type="ECO:0000313" key="2">
    <source>
        <dbReference type="Proteomes" id="UP000006073"/>
    </source>
</evidence>
<organism evidence="1 2">
    <name type="scientific">Indibacter alkaliphilus (strain CCUG 57479 / KCTC 22604 / LW1)</name>
    <dbReference type="NCBI Taxonomy" id="1189612"/>
    <lineage>
        <taxon>Bacteria</taxon>
        <taxon>Pseudomonadati</taxon>
        <taxon>Bacteroidota</taxon>
        <taxon>Cytophagia</taxon>
        <taxon>Cytophagales</taxon>
        <taxon>Cyclobacteriaceae</taxon>
    </lineage>
</organism>
<gene>
    <name evidence="1" type="ORF">A33Q_0141</name>
</gene>
<reference evidence="1 2" key="1">
    <citation type="journal article" date="2013" name="Genome Announc.">
        <title>Draft Genome Sequence of Indibacter alkaliphilus Strain LW1T, Isolated from Lonar Lake, a Haloalkaline Lake in the Buldana District of Maharashtra, India.</title>
        <authorList>
            <person name="Singh A."/>
            <person name="Kumar Jangir P."/>
            <person name="Sharma R."/>
            <person name="Singh A."/>
            <person name="Kumar Pinnaka A."/>
            <person name="Shivaji S."/>
        </authorList>
    </citation>
    <scope>NUCLEOTIDE SEQUENCE [LARGE SCALE GENOMIC DNA]</scope>
    <source>
        <strain evidence="2">CCUG 57479 / KCTC 22604 / LW1</strain>
    </source>
</reference>
<accession>S2DMB9</accession>
<evidence type="ECO:0000313" key="1">
    <source>
        <dbReference type="EMBL" id="EPA00270.1"/>
    </source>
</evidence>
<dbReference type="EMBL" id="ALWO02000005">
    <property type="protein sequence ID" value="EPA00270.1"/>
    <property type="molecule type" value="Genomic_DNA"/>
</dbReference>
<protein>
    <recommendedName>
        <fullName evidence="3">Outer membrane insertion C-terminal signal</fullName>
    </recommendedName>
</protein>
<comment type="caution">
    <text evidence="1">The sequence shown here is derived from an EMBL/GenBank/DDBJ whole genome shotgun (WGS) entry which is preliminary data.</text>
</comment>